<evidence type="ECO:0000256" key="6">
    <source>
        <dbReference type="ARBA" id="ARBA00022989"/>
    </source>
</evidence>
<dbReference type="InterPro" id="IPR006702">
    <property type="entry name" value="CASP_dom"/>
</dbReference>
<feature type="region of interest" description="Disordered" evidence="9">
    <location>
        <begin position="1"/>
        <end position="20"/>
    </location>
</feature>
<feature type="transmembrane region" description="Helical" evidence="8">
    <location>
        <begin position="177"/>
        <end position="199"/>
    </location>
</feature>
<dbReference type="InterPro" id="IPR006459">
    <property type="entry name" value="CASP/CASPL"/>
</dbReference>
<keyword evidence="4 8" id="KW-1003">Cell membrane</keyword>
<dbReference type="Proteomes" id="UP000007305">
    <property type="component" value="Chromosome 2"/>
</dbReference>
<comment type="similarity">
    <text evidence="2 8">Belongs to the Casparian strip membrane proteins (CASP) family.</text>
</comment>
<dbReference type="NCBIfam" id="TIGR01569">
    <property type="entry name" value="A_tha_TIGR01569"/>
    <property type="match status" value="1"/>
</dbReference>
<feature type="transmembrane region" description="Helical" evidence="8">
    <location>
        <begin position="86"/>
        <end position="110"/>
    </location>
</feature>
<dbReference type="ExpressionAtlas" id="A0A1D6EKR6">
    <property type="expression patterns" value="baseline and differential"/>
</dbReference>
<keyword evidence="14" id="KW-1267">Proteomics identification</keyword>
<gene>
    <name evidence="12" type="primary">LOC100285307</name>
    <name evidence="11" type="ORF">ZEAMMB73_Zm00001d005158</name>
</gene>
<dbReference type="OMA" id="FTIHSRV"/>
<evidence type="ECO:0000313" key="12">
    <source>
        <dbReference type="EnsemblPlants" id="Zm00001eb094710_P001"/>
    </source>
</evidence>
<evidence type="ECO:0000256" key="7">
    <source>
        <dbReference type="ARBA" id="ARBA00023136"/>
    </source>
</evidence>
<reference evidence="12" key="3">
    <citation type="submission" date="2021-05" db="UniProtKB">
        <authorList>
            <consortium name="EnsemblPlants"/>
        </authorList>
    </citation>
    <scope>IDENTIFICATION</scope>
    <source>
        <strain evidence="12">cv. B73</strain>
    </source>
</reference>
<evidence type="ECO:0000313" key="11">
    <source>
        <dbReference type="EMBL" id="ONM20482.1"/>
    </source>
</evidence>
<keyword evidence="13" id="KW-1185">Reference proteome</keyword>
<dbReference type="PANTHER" id="PTHR36488">
    <property type="entry name" value="CASP-LIKE PROTEIN 1U1"/>
    <property type="match status" value="1"/>
</dbReference>
<name>A0A1D6EKR6_MAIZE</name>
<protein>
    <recommendedName>
        <fullName evidence="8">CASP-like protein</fullName>
    </recommendedName>
</protein>
<keyword evidence="5 8" id="KW-0812">Transmembrane</keyword>
<feature type="domain" description="Casparian strip membrane protein" evidence="10">
    <location>
        <begin position="33"/>
        <end position="186"/>
    </location>
</feature>
<proteinExistence type="evidence at protein level"/>
<dbReference type="RefSeq" id="NP_001384438.1">
    <property type="nucleotide sequence ID" value="NM_001397509.1"/>
</dbReference>
<comment type="subunit">
    <text evidence="3 8">Homodimer and heterodimers.</text>
</comment>
<dbReference type="AlphaFoldDB" id="A0A1D6EKR6"/>
<keyword evidence="6 8" id="KW-1133">Transmembrane helix</keyword>
<feature type="compositionally biased region" description="Polar residues" evidence="9">
    <location>
        <begin position="1"/>
        <end position="16"/>
    </location>
</feature>
<evidence type="ECO:0000256" key="5">
    <source>
        <dbReference type="ARBA" id="ARBA00022692"/>
    </source>
</evidence>
<evidence type="ECO:0007829" key="14">
    <source>
        <dbReference type="PeptideAtlas" id="A0A1D6EKR6"/>
    </source>
</evidence>
<comment type="subcellular location">
    <subcellularLocation>
        <location evidence="1 8">Cell membrane</location>
        <topology evidence="1 8">Multi-pass membrane protein</topology>
    </subcellularLocation>
</comment>
<sequence length="203" mass="21175">MATVNATTTTAGSGKQTDAAPSPPAAAAAACRSLSGADLALRVLLFAVTLSGLVVLATAKQTVRVPVPQIPGLVLSLPAKFKDSPALIYLLVALCVTCFYSLLSTAFTSLKLLSGSSPSRTLFLLVLFDVFYAAIMASATGSAGGVAWIGLKGNSHTNWNKICNIYSKFCRHIGSSVFLGLIASVVLVLLTILNAHSLYRRSR</sequence>
<evidence type="ECO:0000256" key="3">
    <source>
        <dbReference type="ARBA" id="ARBA00011489"/>
    </source>
</evidence>
<evidence type="ECO:0000256" key="9">
    <source>
        <dbReference type="SAM" id="MobiDB-lite"/>
    </source>
</evidence>
<keyword evidence="7 8" id="KW-0472">Membrane</keyword>
<feature type="transmembrane region" description="Helical" evidence="8">
    <location>
        <begin position="122"/>
        <end position="151"/>
    </location>
</feature>
<dbReference type="EMBL" id="CM007648">
    <property type="protein sequence ID" value="ONM20482.1"/>
    <property type="molecule type" value="Genomic_DNA"/>
</dbReference>
<evidence type="ECO:0000256" key="2">
    <source>
        <dbReference type="ARBA" id="ARBA00007651"/>
    </source>
</evidence>
<accession>A0A1D6EKR6</accession>
<comment type="caution">
    <text evidence="8">Lacks conserved residue(s) required for the propagation of feature annotation.</text>
</comment>
<dbReference type="EnsemblPlants" id="Zm00001eb094710_T001">
    <property type="protein sequence ID" value="Zm00001eb094710_P001"/>
    <property type="gene ID" value="Zm00001eb094710"/>
</dbReference>
<reference evidence="12" key="2">
    <citation type="submission" date="2019-07" db="EMBL/GenBank/DDBJ databases">
        <authorList>
            <person name="Seetharam A."/>
            <person name="Woodhouse M."/>
            <person name="Cannon E."/>
        </authorList>
    </citation>
    <scope>NUCLEOTIDE SEQUENCE [LARGE SCALE GENOMIC DNA]</scope>
    <source>
        <strain evidence="12">cv. B73</strain>
    </source>
</reference>
<dbReference type="GO" id="GO:0005886">
    <property type="term" value="C:plasma membrane"/>
    <property type="evidence" value="ECO:0007669"/>
    <property type="project" value="UniProtKB-SubCell"/>
</dbReference>
<evidence type="ECO:0000259" key="10">
    <source>
        <dbReference type="Pfam" id="PF04535"/>
    </source>
</evidence>
<dbReference type="GeneID" id="100285307"/>
<dbReference type="InterPro" id="IPR044173">
    <property type="entry name" value="CASPL"/>
</dbReference>
<dbReference type="Pfam" id="PF04535">
    <property type="entry name" value="CASP_dom"/>
    <property type="match status" value="1"/>
</dbReference>
<evidence type="ECO:0000256" key="1">
    <source>
        <dbReference type="ARBA" id="ARBA00004651"/>
    </source>
</evidence>
<dbReference type="FunCoup" id="A0A1D6EKR6">
    <property type="interactions" value="1172"/>
</dbReference>
<evidence type="ECO:0000256" key="8">
    <source>
        <dbReference type="RuleBase" id="RU361233"/>
    </source>
</evidence>
<evidence type="ECO:0000256" key="4">
    <source>
        <dbReference type="ARBA" id="ARBA00022475"/>
    </source>
</evidence>
<reference evidence="11 13" key="1">
    <citation type="submission" date="2015-12" db="EMBL/GenBank/DDBJ databases">
        <title>Update maize B73 reference genome by single molecule sequencing technologies.</title>
        <authorList>
            <consortium name="Maize Genome Sequencing Project"/>
            <person name="Ware D."/>
        </authorList>
    </citation>
    <scope>NUCLEOTIDE SEQUENCE [LARGE SCALE GENOMIC DNA]</scope>
    <source>
        <strain evidence="13">cv. B73</strain>
        <tissue evidence="11">Seedling</tissue>
    </source>
</reference>
<organism evidence="11">
    <name type="scientific">Zea mays</name>
    <name type="common">Maize</name>
    <dbReference type="NCBI Taxonomy" id="4577"/>
    <lineage>
        <taxon>Eukaryota</taxon>
        <taxon>Viridiplantae</taxon>
        <taxon>Streptophyta</taxon>
        <taxon>Embryophyta</taxon>
        <taxon>Tracheophyta</taxon>
        <taxon>Spermatophyta</taxon>
        <taxon>Magnoliopsida</taxon>
        <taxon>Liliopsida</taxon>
        <taxon>Poales</taxon>
        <taxon>Poaceae</taxon>
        <taxon>PACMAD clade</taxon>
        <taxon>Panicoideae</taxon>
        <taxon>Andropogonodae</taxon>
        <taxon>Andropogoneae</taxon>
        <taxon>Tripsacinae</taxon>
        <taxon>Zea</taxon>
    </lineage>
</organism>
<evidence type="ECO:0000313" key="13">
    <source>
        <dbReference type="Proteomes" id="UP000007305"/>
    </source>
</evidence>
<dbReference type="PANTHER" id="PTHR36488:SF8">
    <property type="entry name" value="CASP-LIKE PROTEIN 1U1"/>
    <property type="match status" value="1"/>
</dbReference>
<dbReference type="Gramene" id="Zm00001eb094710_T001">
    <property type="protein sequence ID" value="Zm00001eb094710_P001"/>
    <property type="gene ID" value="Zm00001eb094710"/>
</dbReference>